<evidence type="ECO:0000256" key="12">
    <source>
        <dbReference type="ARBA" id="ARBA00023136"/>
    </source>
</evidence>
<dbReference type="Gene3D" id="3.40.50.12610">
    <property type="match status" value="1"/>
</dbReference>
<reference evidence="15" key="1">
    <citation type="submission" date="2018-11" db="EMBL/GenBank/DDBJ databases">
        <authorList>
            <consortium name="Pathogen Informatics"/>
        </authorList>
    </citation>
    <scope>NUCLEOTIDE SEQUENCE</scope>
</reference>
<name>A0A3S5AEM1_9PLAT</name>
<dbReference type="GO" id="GO:0046872">
    <property type="term" value="F:metal ion binding"/>
    <property type="evidence" value="ECO:0007669"/>
    <property type="project" value="UniProtKB-KW"/>
</dbReference>
<evidence type="ECO:0000256" key="9">
    <source>
        <dbReference type="ARBA" id="ARBA00022723"/>
    </source>
</evidence>
<comment type="pathway">
    <text evidence="4">Protein modification; protein glycosylation.</text>
</comment>
<gene>
    <name evidence="15" type="ORF">PXEA_LOCUS12000</name>
</gene>
<keyword evidence="8" id="KW-0812">Transmembrane</keyword>
<evidence type="ECO:0000256" key="1">
    <source>
        <dbReference type="ARBA" id="ARBA00001936"/>
    </source>
</evidence>
<dbReference type="EMBL" id="CAAALY010037556">
    <property type="protein sequence ID" value="VEL18560.1"/>
    <property type="molecule type" value="Genomic_DNA"/>
</dbReference>
<comment type="subcellular location">
    <subcellularLocation>
        <location evidence="3">Endomembrane system</location>
        <topology evidence="3">Multi-pass membrane protein</topology>
    </subcellularLocation>
</comment>
<organism evidence="15 16">
    <name type="scientific">Protopolystoma xenopodis</name>
    <dbReference type="NCBI Taxonomy" id="117903"/>
    <lineage>
        <taxon>Eukaryota</taxon>
        <taxon>Metazoa</taxon>
        <taxon>Spiralia</taxon>
        <taxon>Lophotrochozoa</taxon>
        <taxon>Platyhelminthes</taxon>
        <taxon>Monogenea</taxon>
        <taxon>Polyopisthocotylea</taxon>
        <taxon>Polystomatidea</taxon>
        <taxon>Polystomatidae</taxon>
        <taxon>Protopolystoma</taxon>
    </lineage>
</organism>
<dbReference type="InterPro" id="IPR003674">
    <property type="entry name" value="Oligo_trans_STT3"/>
</dbReference>
<evidence type="ECO:0000259" key="14">
    <source>
        <dbReference type="Pfam" id="PF21436"/>
    </source>
</evidence>
<comment type="cofactor">
    <cofactor evidence="1">
        <name>Mn(2+)</name>
        <dbReference type="ChEBI" id="CHEBI:29035"/>
    </cofactor>
</comment>
<feature type="non-terminal residue" evidence="15">
    <location>
        <position position="1"/>
    </location>
</feature>
<evidence type="ECO:0000256" key="11">
    <source>
        <dbReference type="ARBA" id="ARBA00022989"/>
    </source>
</evidence>
<evidence type="ECO:0000256" key="6">
    <source>
        <dbReference type="ARBA" id="ARBA00022676"/>
    </source>
</evidence>
<dbReference type="OrthoDB" id="10261066at2759"/>
<sequence length="127" mass="14725">MSWWDYGYQITAMANRTVLVDNNTWNNTHIGRVGQAMASPEPEAYEIMRELDVDYVLVIFGGLIGQSSDDINKFLWMVRIAGSTEKGKHIREDDYFNKQGEFRIDKEGAPALLNCLLYRLSFYRFSE</sequence>
<keyword evidence="11" id="KW-1133">Transmembrane helix</keyword>
<protein>
    <recommendedName>
        <fullName evidence="14">STT3/PglB/AglB core domain-containing protein</fullName>
    </recommendedName>
</protein>
<dbReference type="AlphaFoldDB" id="A0A3S5AEM1"/>
<dbReference type="Pfam" id="PF21436">
    <property type="entry name" value="STT3-PglB_core"/>
    <property type="match status" value="1"/>
</dbReference>
<dbReference type="GO" id="GO:0004579">
    <property type="term" value="F:dolichyl-diphosphooligosaccharide-protein glycotransferase activity"/>
    <property type="evidence" value="ECO:0007669"/>
    <property type="project" value="TreeGrafter"/>
</dbReference>
<keyword evidence="13" id="KW-0464">Manganese</keyword>
<dbReference type="Proteomes" id="UP000784294">
    <property type="component" value="Unassembled WGS sequence"/>
</dbReference>
<keyword evidence="6" id="KW-0328">Glycosyltransferase</keyword>
<dbReference type="GO" id="GO:0016020">
    <property type="term" value="C:membrane"/>
    <property type="evidence" value="ECO:0007669"/>
    <property type="project" value="InterPro"/>
</dbReference>
<dbReference type="PANTHER" id="PTHR13872">
    <property type="entry name" value="DOLICHYL-DIPHOSPHOOLIGOSACCHARIDE--PROTEIN GLYCOSYLTRANSFERASE SUBUNIT"/>
    <property type="match status" value="1"/>
</dbReference>
<evidence type="ECO:0000256" key="10">
    <source>
        <dbReference type="ARBA" id="ARBA00022842"/>
    </source>
</evidence>
<evidence type="ECO:0000313" key="15">
    <source>
        <dbReference type="EMBL" id="VEL18560.1"/>
    </source>
</evidence>
<dbReference type="GO" id="GO:0012505">
    <property type="term" value="C:endomembrane system"/>
    <property type="evidence" value="ECO:0007669"/>
    <property type="project" value="UniProtKB-SubCell"/>
</dbReference>
<evidence type="ECO:0000256" key="5">
    <source>
        <dbReference type="ARBA" id="ARBA00010810"/>
    </source>
</evidence>
<keyword evidence="10" id="KW-0460">Magnesium</keyword>
<evidence type="ECO:0000256" key="13">
    <source>
        <dbReference type="ARBA" id="ARBA00023211"/>
    </source>
</evidence>
<comment type="similarity">
    <text evidence="5">Belongs to the STT3 family.</text>
</comment>
<evidence type="ECO:0000256" key="3">
    <source>
        <dbReference type="ARBA" id="ARBA00004127"/>
    </source>
</evidence>
<feature type="domain" description="STT3/PglB/AglB core" evidence="14">
    <location>
        <begin position="1"/>
        <end position="56"/>
    </location>
</feature>
<dbReference type="UniPathway" id="UPA00378"/>
<keyword evidence="16" id="KW-1185">Reference proteome</keyword>
<comment type="caution">
    <text evidence="15">The sequence shown here is derived from an EMBL/GenBank/DDBJ whole genome shotgun (WGS) entry which is preliminary data.</text>
</comment>
<keyword evidence="7" id="KW-0808">Transferase</keyword>
<dbReference type="GO" id="GO:0043687">
    <property type="term" value="P:post-translational protein modification"/>
    <property type="evidence" value="ECO:0007669"/>
    <property type="project" value="TreeGrafter"/>
</dbReference>
<comment type="cofactor">
    <cofactor evidence="2">
        <name>Mg(2+)</name>
        <dbReference type="ChEBI" id="CHEBI:18420"/>
    </cofactor>
</comment>
<proteinExistence type="inferred from homology"/>
<dbReference type="InterPro" id="IPR048999">
    <property type="entry name" value="STT3-PglB_core"/>
</dbReference>
<evidence type="ECO:0000256" key="7">
    <source>
        <dbReference type="ARBA" id="ARBA00022679"/>
    </source>
</evidence>
<evidence type="ECO:0000256" key="4">
    <source>
        <dbReference type="ARBA" id="ARBA00004922"/>
    </source>
</evidence>
<dbReference type="GO" id="GO:0018279">
    <property type="term" value="P:protein N-linked glycosylation via asparagine"/>
    <property type="evidence" value="ECO:0007669"/>
    <property type="project" value="TreeGrafter"/>
</dbReference>
<accession>A0A3S5AEM1</accession>
<evidence type="ECO:0000256" key="2">
    <source>
        <dbReference type="ARBA" id="ARBA00001946"/>
    </source>
</evidence>
<evidence type="ECO:0000256" key="8">
    <source>
        <dbReference type="ARBA" id="ARBA00022692"/>
    </source>
</evidence>
<keyword evidence="9" id="KW-0479">Metal-binding</keyword>
<dbReference type="PANTHER" id="PTHR13872:SF43">
    <property type="entry name" value="DOLICHYL-DIPHOSPHOOLIGOSACCHARIDE--PROTEIN GLYCOSYLTRANSFERASE SUBUNIT STT3A"/>
    <property type="match status" value="1"/>
</dbReference>
<evidence type="ECO:0000313" key="16">
    <source>
        <dbReference type="Proteomes" id="UP000784294"/>
    </source>
</evidence>
<keyword evidence="12" id="KW-0472">Membrane</keyword>